<dbReference type="Proteomes" id="UP000070371">
    <property type="component" value="Chromosome"/>
</dbReference>
<dbReference type="EMBL" id="CP014327">
    <property type="protein sequence ID" value="AML53068.1"/>
    <property type="molecule type" value="Genomic_DNA"/>
</dbReference>
<feature type="transmembrane region" description="Helical" evidence="1">
    <location>
        <begin position="60"/>
        <end position="80"/>
    </location>
</feature>
<dbReference type="KEGG" id="hat:RC74_19010"/>
<dbReference type="STRING" id="1579316.RC74_19010"/>
<gene>
    <name evidence="2" type="ORF">RC74_19010</name>
</gene>
<proteinExistence type="predicted"/>
<dbReference type="AlphaFoldDB" id="A0A126V426"/>
<protein>
    <submittedName>
        <fullName evidence="2">Uncharacterized protein</fullName>
    </submittedName>
</protein>
<sequence>MKIDAYAALPVLVQRFSGEKVISLILNCLHLIRRAFYGLARYSATVAAPKQSDRDYPFDSLQVFLIFPALFSLIKWLLLIEFQ</sequence>
<evidence type="ECO:0000313" key="3">
    <source>
        <dbReference type="Proteomes" id="UP000070371"/>
    </source>
</evidence>
<keyword evidence="3" id="KW-1185">Reference proteome</keyword>
<reference evidence="2 3" key="1">
    <citation type="submission" date="2016-02" db="EMBL/GenBank/DDBJ databases">
        <title>Complete genome sequence of Halocynthiibacter arcticus PAMC 20958t from arctic marine sediment.</title>
        <authorList>
            <person name="Lee Y.M."/>
            <person name="Baek K."/>
            <person name="Lee H.K."/>
            <person name="Shin S.C."/>
        </authorList>
    </citation>
    <scope>NUCLEOTIDE SEQUENCE [LARGE SCALE GENOMIC DNA]</scope>
    <source>
        <strain evidence="2">PAMC 20958</strain>
    </source>
</reference>
<evidence type="ECO:0000256" key="1">
    <source>
        <dbReference type="SAM" id="Phobius"/>
    </source>
</evidence>
<accession>A0A126V426</accession>
<keyword evidence="1" id="KW-0472">Membrane</keyword>
<organism evidence="2 3">
    <name type="scientific">Falsihalocynthiibacter arcticus</name>
    <dbReference type="NCBI Taxonomy" id="1579316"/>
    <lineage>
        <taxon>Bacteria</taxon>
        <taxon>Pseudomonadati</taxon>
        <taxon>Pseudomonadota</taxon>
        <taxon>Alphaproteobacteria</taxon>
        <taxon>Rhodobacterales</taxon>
        <taxon>Roseobacteraceae</taxon>
        <taxon>Falsihalocynthiibacter</taxon>
    </lineage>
</organism>
<keyword evidence="1" id="KW-1133">Transmembrane helix</keyword>
<name>A0A126V426_9RHOB</name>
<evidence type="ECO:0000313" key="2">
    <source>
        <dbReference type="EMBL" id="AML53068.1"/>
    </source>
</evidence>
<keyword evidence="1" id="KW-0812">Transmembrane</keyword>